<dbReference type="EMBL" id="CP144546">
    <property type="protein sequence ID" value="WVW85483.1"/>
    <property type="molecule type" value="Genomic_DNA"/>
</dbReference>
<feature type="compositionally biased region" description="Basic and acidic residues" evidence="1">
    <location>
        <begin position="390"/>
        <end position="405"/>
    </location>
</feature>
<dbReference type="STRING" id="1296100.A0A1B9FYB2"/>
<reference evidence="2" key="1">
    <citation type="submission" date="2013-07" db="EMBL/GenBank/DDBJ databases">
        <title>The Genome Sequence of Cryptococcus bestiolae CBS10118.</title>
        <authorList>
            <consortium name="The Broad Institute Genome Sequencing Platform"/>
            <person name="Cuomo C."/>
            <person name="Litvintseva A."/>
            <person name="Chen Y."/>
            <person name="Heitman J."/>
            <person name="Sun S."/>
            <person name="Springer D."/>
            <person name="Dromer F."/>
            <person name="Young S.K."/>
            <person name="Zeng Q."/>
            <person name="Gargeya S."/>
            <person name="Fitzgerald M."/>
            <person name="Abouelleil A."/>
            <person name="Alvarado L."/>
            <person name="Berlin A.M."/>
            <person name="Chapman S.B."/>
            <person name="Dewar J."/>
            <person name="Goldberg J."/>
            <person name="Griggs A."/>
            <person name="Gujja S."/>
            <person name="Hansen M."/>
            <person name="Howarth C."/>
            <person name="Imamovic A."/>
            <person name="Larimer J."/>
            <person name="McCowan C."/>
            <person name="Murphy C."/>
            <person name="Pearson M."/>
            <person name="Priest M."/>
            <person name="Roberts A."/>
            <person name="Saif S."/>
            <person name="Shea T."/>
            <person name="Sykes S."/>
            <person name="Wortman J."/>
            <person name="Nusbaum C."/>
            <person name="Birren B."/>
        </authorList>
    </citation>
    <scope>NUCLEOTIDE SEQUENCE [LARGE SCALE GENOMIC DNA]</scope>
    <source>
        <strain evidence="2">CBS 10118</strain>
    </source>
</reference>
<name>A0A1B9FYB2_9TREE</name>
<feature type="region of interest" description="Disordered" evidence="1">
    <location>
        <begin position="79"/>
        <end position="100"/>
    </location>
</feature>
<evidence type="ECO:0000256" key="1">
    <source>
        <dbReference type="SAM" id="MobiDB-lite"/>
    </source>
</evidence>
<dbReference type="AlphaFoldDB" id="A0A1B9FYB2"/>
<evidence type="ECO:0000313" key="4">
    <source>
        <dbReference type="Proteomes" id="UP000092730"/>
    </source>
</evidence>
<dbReference type="VEuPathDB" id="FungiDB:I302_06738"/>
<evidence type="ECO:0000313" key="3">
    <source>
        <dbReference type="EMBL" id="WVW85483.1"/>
    </source>
</evidence>
<dbReference type="RefSeq" id="XP_019044824.1">
    <property type="nucleotide sequence ID" value="XM_019193347.1"/>
</dbReference>
<feature type="region of interest" description="Disordered" evidence="1">
    <location>
        <begin position="169"/>
        <end position="200"/>
    </location>
</feature>
<feature type="region of interest" description="Disordered" evidence="1">
    <location>
        <begin position="226"/>
        <end position="457"/>
    </location>
</feature>
<reference evidence="3" key="2">
    <citation type="submission" date="2013-07" db="EMBL/GenBank/DDBJ databases">
        <authorList>
            <consortium name="The Broad Institute Genome Sequencing Platform"/>
            <person name="Cuomo C."/>
            <person name="Litvintseva A."/>
            <person name="Chen Y."/>
            <person name="Heitman J."/>
            <person name="Sun S."/>
            <person name="Springer D."/>
            <person name="Dromer F."/>
            <person name="Young S.K."/>
            <person name="Zeng Q."/>
            <person name="Gargeya S."/>
            <person name="Fitzgerald M."/>
            <person name="Abouelleil A."/>
            <person name="Alvarado L."/>
            <person name="Berlin A.M."/>
            <person name="Chapman S.B."/>
            <person name="Dewar J."/>
            <person name="Goldberg J."/>
            <person name="Griggs A."/>
            <person name="Gujja S."/>
            <person name="Hansen M."/>
            <person name="Howarth C."/>
            <person name="Imamovic A."/>
            <person name="Larimer J."/>
            <person name="McCowan C."/>
            <person name="Murphy C."/>
            <person name="Pearson M."/>
            <person name="Priest M."/>
            <person name="Roberts A."/>
            <person name="Saif S."/>
            <person name="Shea T."/>
            <person name="Sykes S."/>
            <person name="Wortman J."/>
            <person name="Nusbaum C."/>
            <person name="Birren B."/>
        </authorList>
    </citation>
    <scope>NUCLEOTIDE SEQUENCE</scope>
    <source>
        <strain evidence="3">CBS 10118</strain>
    </source>
</reference>
<feature type="compositionally biased region" description="Polar residues" evidence="1">
    <location>
        <begin position="242"/>
        <end position="267"/>
    </location>
</feature>
<accession>A0A1B9FYB2</accession>
<protein>
    <submittedName>
        <fullName evidence="2">Uncharacterized protein</fullName>
    </submittedName>
</protein>
<dbReference type="GeneID" id="30211137"/>
<dbReference type="OrthoDB" id="3262547at2759"/>
<organism evidence="2">
    <name type="scientific">Kwoniella bestiolae CBS 10118</name>
    <dbReference type="NCBI Taxonomy" id="1296100"/>
    <lineage>
        <taxon>Eukaryota</taxon>
        <taxon>Fungi</taxon>
        <taxon>Dikarya</taxon>
        <taxon>Basidiomycota</taxon>
        <taxon>Agaricomycotina</taxon>
        <taxon>Tremellomycetes</taxon>
        <taxon>Tremellales</taxon>
        <taxon>Cryptococcaceae</taxon>
        <taxon>Kwoniella</taxon>
    </lineage>
</organism>
<proteinExistence type="predicted"/>
<reference evidence="2" key="3">
    <citation type="submission" date="2014-01" db="EMBL/GenBank/DDBJ databases">
        <title>Evolution of pathogenesis and genome organization in the Tremellales.</title>
        <authorList>
            <person name="Cuomo C."/>
            <person name="Litvintseva A."/>
            <person name="Heitman J."/>
            <person name="Chen Y."/>
            <person name="Sun S."/>
            <person name="Springer D."/>
            <person name="Dromer F."/>
            <person name="Young S."/>
            <person name="Zeng Q."/>
            <person name="Chapman S."/>
            <person name="Gujja S."/>
            <person name="Saif S."/>
            <person name="Birren B."/>
        </authorList>
    </citation>
    <scope>NUCLEOTIDE SEQUENCE</scope>
    <source>
        <strain evidence="2">CBS 10118</strain>
    </source>
</reference>
<evidence type="ECO:0000313" key="2">
    <source>
        <dbReference type="EMBL" id="OCF23754.1"/>
    </source>
</evidence>
<feature type="compositionally biased region" description="Low complexity" evidence="1">
    <location>
        <begin position="352"/>
        <end position="365"/>
    </location>
</feature>
<reference evidence="3" key="4">
    <citation type="submission" date="2024-02" db="EMBL/GenBank/DDBJ databases">
        <title>Comparative genomics of Cryptococcus and Kwoniella reveals pathogenesis evolution and contrasting modes of karyotype evolution via chromosome fusion or intercentromeric recombination.</title>
        <authorList>
            <person name="Coelho M.A."/>
            <person name="David-Palma M."/>
            <person name="Shea T."/>
            <person name="Bowers K."/>
            <person name="McGinley-Smith S."/>
            <person name="Mohammad A.W."/>
            <person name="Gnirke A."/>
            <person name="Yurkov A.M."/>
            <person name="Nowrousian M."/>
            <person name="Sun S."/>
            <person name="Cuomo C.A."/>
            <person name="Heitman J."/>
        </authorList>
    </citation>
    <scope>NUCLEOTIDE SEQUENCE</scope>
    <source>
        <strain evidence="3">CBS 10118</strain>
    </source>
</reference>
<dbReference type="Proteomes" id="UP000092730">
    <property type="component" value="Chromosome 6"/>
</dbReference>
<feature type="compositionally biased region" description="Low complexity" evidence="1">
    <location>
        <begin position="512"/>
        <end position="523"/>
    </location>
</feature>
<dbReference type="EMBL" id="KI894023">
    <property type="protein sequence ID" value="OCF23754.1"/>
    <property type="molecule type" value="Genomic_DNA"/>
</dbReference>
<feature type="compositionally biased region" description="Low complexity" evidence="1">
    <location>
        <begin position="172"/>
        <end position="181"/>
    </location>
</feature>
<sequence length="603" mass="64722">MPSLSDTLDSLSTRTSELAYLTTLNSKPAGKFTQAYLNIPSSSSASSTSTQYHRGGGRGNVLALIRDSNESEKRLFKFIGESSEGGGGGSGGNKRVEKRENVLVTPLKEMRSGREHKRDEVEVVLRTALRLVDDYRPMPRARAHIANLLDSHHSSQERLVELERLIEEASKPLHTPSTSKLPTPPEPSTSTSTPDKPKLTPEEAIKAEEASLRALEASLIPLRKSFQAQQPSSSDSPPPPSTRQLPSSPPISASTNTVQTPAKTPQTFRYGEPIPAQTPAREMPHVTNSLVVNGTTPRRVDRFSPLKLMTPRQPLGPSGLGESQGEGEGGGRRSIFGRPSMIGKNRVGSGSGTTSLSASTSGTSGPFATPYSKMISEEQRVESTPAPPAHQRELEVREQEDETIRIPRAVSPPTLAPPVETPTKPTERYSQEDVEVEATPKASSVGGKDDNGGVNVDDEGVKAGIAKVWGTLGDIMRQGVRDGETVDEDVQSSVQHLLHLSNSPLPSPPSPSSSSISSLSAPPSTIKPITSESILFSHLFLAILRSPDGVDMNDLKDHLSSIAKARNFDTASSNSTKIIYAAVGKRVVRIDRRGGMVKVKFAD</sequence>
<feature type="compositionally biased region" description="Gly residues" evidence="1">
    <location>
        <begin position="83"/>
        <end position="92"/>
    </location>
</feature>
<keyword evidence="4" id="KW-1185">Reference proteome</keyword>
<feature type="compositionally biased region" description="Gly residues" evidence="1">
    <location>
        <begin position="318"/>
        <end position="328"/>
    </location>
</feature>
<gene>
    <name evidence="2" type="ORF">I302_06738</name>
    <name evidence="3" type="ORF">I302_107521</name>
</gene>
<feature type="compositionally biased region" description="Polar residues" evidence="1">
    <location>
        <begin position="286"/>
        <end position="296"/>
    </location>
</feature>
<dbReference type="KEGG" id="kbi:30211137"/>
<feature type="region of interest" description="Disordered" evidence="1">
    <location>
        <begin position="500"/>
        <end position="523"/>
    </location>
</feature>